<gene>
    <name evidence="2" type="ORF">A7U60_g3821</name>
</gene>
<evidence type="ECO:0000313" key="2">
    <source>
        <dbReference type="EMBL" id="OCB89014.1"/>
    </source>
</evidence>
<dbReference type="Gene3D" id="3.40.50.150">
    <property type="entry name" value="Vaccinia Virus protein VP39"/>
    <property type="match status" value="1"/>
</dbReference>
<evidence type="ECO:0000313" key="3">
    <source>
        <dbReference type="Proteomes" id="UP000757232"/>
    </source>
</evidence>
<feature type="region of interest" description="Disordered" evidence="1">
    <location>
        <begin position="1"/>
        <end position="43"/>
    </location>
</feature>
<protein>
    <recommendedName>
        <fullName evidence="4">Methyltransferase domain-containing protein</fullName>
    </recommendedName>
</protein>
<accession>A0A9Q5NCU4</accession>
<dbReference type="EMBL" id="LNZH02000166">
    <property type="protein sequence ID" value="OCB89014.1"/>
    <property type="molecule type" value="Genomic_DNA"/>
</dbReference>
<evidence type="ECO:0008006" key="4">
    <source>
        <dbReference type="Google" id="ProtNLM"/>
    </source>
</evidence>
<dbReference type="SUPFAM" id="SSF53335">
    <property type="entry name" value="S-adenosyl-L-methionine-dependent methyltransferases"/>
    <property type="match status" value="1"/>
</dbReference>
<comment type="caution">
    <text evidence="2">The sequence shown here is derived from an EMBL/GenBank/DDBJ whole genome shotgun (WGS) entry which is preliminary data.</text>
</comment>
<keyword evidence="3" id="KW-1185">Reference proteome</keyword>
<reference evidence="2" key="1">
    <citation type="submission" date="2016-06" db="EMBL/GenBank/DDBJ databases">
        <title>Draft Genome sequence of the fungus Inonotus baumii.</title>
        <authorList>
            <person name="Zhu H."/>
            <person name="Lin W."/>
        </authorList>
    </citation>
    <scope>NUCLEOTIDE SEQUENCE</scope>
    <source>
        <strain evidence="2">821</strain>
    </source>
</reference>
<proteinExistence type="predicted"/>
<dbReference type="AlphaFoldDB" id="A0A9Q5NCU4"/>
<evidence type="ECO:0000256" key="1">
    <source>
        <dbReference type="SAM" id="MobiDB-lite"/>
    </source>
</evidence>
<feature type="compositionally biased region" description="Polar residues" evidence="1">
    <location>
        <begin position="19"/>
        <end position="30"/>
    </location>
</feature>
<dbReference type="InterPro" id="IPR029063">
    <property type="entry name" value="SAM-dependent_MTases_sf"/>
</dbReference>
<sequence>MTRLSLSGEILPDHEEDSSQGATDFVSNLGSTPPSPTSDSVTSFDFEENSISDHLSSLSPQPSLYSLTESLKEQVVRFEYGRTVNTHSDVYKLAADEEEAQRLDQQHRLYQVVFGDYVPPFREVLGDNDDPLRLKACLDIGCGSGAWILEVANAFPHVSCLEHFAGDFDVVHAQHISSGIKDYYRLIDDVALALRPHGLAEFTENDWRLYDINKRPVISTTSEIWGTIEPPEGWTGRGLARSGTSPARRVPKGRASSPSPYLARFTTLVRQAALRRGAHVDAAALLNRWISEHPAYEDVIYREAWLPLGGWLDSVDVRNCPGLNSTTPEEFDRLCRIGRESAEDFLAFMRSARPLLLSTGVPEMVADQLTIKASQELRETRIPLYIRSQKVYARKKERRQDAAALLLS</sequence>
<feature type="region of interest" description="Disordered" evidence="1">
    <location>
        <begin position="235"/>
        <end position="258"/>
    </location>
</feature>
<dbReference type="OrthoDB" id="2013972at2759"/>
<dbReference type="Proteomes" id="UP000757232">
    <property type="component" value="Unassembled WGS sequence"/>
</dbReference>
<organism evidence="2 3">
    <name type="scientific">Sanghuangporus baumii</name>
    <name type="common">Phellinus baumii</name>
    <dbReference type="NCBI Taxonomy" id="108892"/>
    <lineage>
        <taxon>Eukaryota</taxon>
        <taxon>Fungi</taxon>
        <taxon>Dikarya</taxon>
        <taxon>Basidiomycota</taxon>
        <taxon>Agaricomycotina</taxon>
        <taxon>Agaricomycetes</taxon>
        <taxon>Hymenochaetales</taxon>
        <taxon>Hymenochaetaceae</taxon>
        <taxon>Sanghuangporus</taxon>
    </lineage>
</organism>
<name>A0A9Q5NCU4_SANBA</name>